<dbReference type="SUPFAM" id="SSF57716">
    <property type="entry name" value="Glucocorticoid receptor-like (DNA-binding domain)"/>
    <property type="match status" value="1"/>
</dbReference>
<dbReference type="Pfam" id="PF01258">
    <property type="entry name" value="zf-dskA_traR"/>
    <property type="match status" value="1"/>
</dbReference>
<evidence type="ECO:0000256" key="2">
    <source>
        <dbReference type="ARBA" id="ARBA00022771"/>
    </source>
</evidence>
<evidence type="ECO:0000313" key="9">
    <source>
        <dbReference type="Proteomes" id="UP001596298"/>
    </source>
</evidence>
<dbReference type="PROSITE" id="PS51128">
    <property type="entry name" value="ZF_DKSA_2"/>
    <property type="match status" value="1"/>
</dbReference>
<feature type="compositionally biased region" description="Low complexity" evidence="6">
    <location>
        <begin position="1"/>
        <end position="26"/>
    </location>
</feature>
<organism evidence="8 9">
    <name type="scientific">Flexivirga alba</name>
    <dbReference type="NCBI Taxonomy" id="702742"/>
    <lineage>
        <taxon>Bacteria</taxon>
        <taxon>Bacillati</taxon>
        <taxon>Actinomycetota</taxon>
        <taxon>Actinomycetes</taxon>
        <taxon>Micrococcales</taxon>
        <taxon>Dermacoccaceae</taxon>
        <taxon>Flexivirga</taxon>
    </lineage>
</organism>
<keyword evidence="9" id="KW-1185">Reference proteome</keyword>
<keyword evidence="5" id="KW-0175">Coiled coil</keyword>
<dbReference type="PANTHER" id="PTHR33823">
    <property type="entry name" value="RNA POLYMERASE-BINDING TRANSCRIPTION FACTOR DKSA-RELATED"/>
    <property type="match status" value="1"/>
</dbReference>
<dbReference type="SUPFAM" id="SSF109635">
    <property type="entry name" value="DnaK suppressor protein DksA, alpha-hairpin domain"/>
    <property type="match status" value="1"/>
</dbReference>
<feature type="region of interest" description="Disordered" evidence="6">
    <location>
        <begin position="1"/>
        <end position="187"/>
    </location>
</feature>
<evidence type="ECO:0000256" key="3">
    <source>
        <dbReference type="ARBA" id="ARBA00022833"/>
    </source>
</evidence>
<comment type="caution">
    <text evidence="8">The sequence shown here is derived from an EMBL/GenBank/DDBJ whole genome shotgun (WGS) entry which is preliminary data.</text>
</comment>
<dbReference type="InterPro" id="IPR037187">
    <property type="entry name" value="DnaK_N"/>
</dbReference>
<keyword evidence="3" id="KW-0862">Zinc</keyword>
<evidence type="ECO:0000259" key="7">
    <source>
        <dbReference type="Pfam" id="PF01258"/>
    </source>
</evidence>
<dbReference type="InterPro" id="IPR000962">
    <property type="entry name" value="Znf_DskA_TraR"/>
</dbReference>
<evidence type="ECO:0000256" key="5">
    <source>
        <dbReference type="SAM" id="Coils"/>
    </source>
</evidence>
<gene>
    <name evidence="8" type="ORF">ACFQDH_13015</name>
</gene>
<dbReference type="InterPro" id="IPR005819">
    <property type="entry name" value="H1/H5"/>
</dbReference>
<dbReference type="InterPro" id="IPR020458">
    <property type="entry name" value="Znf_DskA_TraR_CS"/>
</dbReference>
<dbReference type="Proteomes" id="UP001596298">
    <property type="component" value="Unassembled WGS sequence"/>
</dbReference>
<feature type="domain" description="Zinc finger DksA/TraR C4-type" evidence="7">
    <location>
        <begin position="269"/>
        <end position="304"/>
    </location>
</feature>
<protein>
    <submittedName>
        <fullName evidence="8">TraR/DksA family transcriptional regulator</fullName>
    </submittedName>
</protein>
<dbReference type="RefSeq" id="WP_382401930.1">
    <property type="nucleotide sequence ID" value="NZ_JBHSWH010000001.1"/>
</dbReference>
<evidence type="ECO:0000313" key="8">
    <source>
        <dbReference type="EMBL" id="MFC6706153.1"/>
    </source>
</evidence>
<name>A0ABW2AGV8_9MICO</name>
<feature type="compositionally biased region" description="Basic residues" evidence="6">
    <location>
        <begin position="52"/>
        <end position="62"/>
    </location>
</feature>
<keyword evidence="2" id="KW-0863">Zinc-finger</keyword>
<keyword evidence="1" id="KW-0479">Metal-binding</keyword>
<evidence type="ECO:0000256" key="6">
    <source>
        <dbReference type="SAM" id="MobiDB-lite"/>
    </source>
</evidence>
<feature type="compositionally biased region" description="Basic residues" evidence="6">
    <location>
        <begin position="74"/>
        <end position="86"/>
    </location>
</feature>
<feature type="compositionally biased region" description="Low complexity" evidence="6">
    <location>
        <begin position="63"/>
        <end position="73"/>
    </location>
</feature>
<feature type="compositionally biased region" description="Low complexity" evidence="6">
    <location>
        <begin position="87"/>
        <end position="99"/>
    </location>
</feature>
<dbReference type="EMBL" id="JBHSWH010000001">
    <property type="protein sequence ID" value="MFC6706153.1"/>
    <property type="molecule type" value="Genomic_DNA"/>
</dbReference>
<dbReference type="PRINTS" id="PR00624">
    <property type="entry name" value="HISTONEH5"/>
</dbReference>
<feature type="compositionally biased region" description="Low complexity" evidence="6">
    <location>
        <begin position="108"/>
        <end position="174"/>
    </location>
</feature>
<feature type="coiled-coil region" evidence="5">
    <location>
        <begin position="189"/>
        <end position="223"/>
    </location>
</feature>
<evidence type="ECO:0000256" key="4">
    <source>
        <dbReference type="PROSITE-ProRule" id="PRU00510"/>
    </source>
</evidence>
<dbReference type="Gene3D" id="1.20.120.910">
    <property type="entry name" value="DksA, coiled-coil domain"/>
    <property type="match status" value="1"/>
</dbReference>
<dbReference type="PANTHER" id="PTHR33823:SF2">
    <property type="entry name" value="RNA POLYMERASE-BINDING TRANSCRIPTION FACTOR DKSA"/>
    <property type="match status" value="1"/>
</dbReference>
<sequence length="305" mass="31547">MPAKKTASGSSSSASATKSRSRVTAALRKATGVVAKAAGRGDDPSGSAAKRPASKAAKKAVAKKAAPTAVAKKAAAKKAPAKKAPVKKATTAKAAPTKKSVAKKAPVKKTVATKSTTTKKAAPPAKRAAAPKSVVAKKTTATPSKTQKTTAAATKAAPMKKAATKTTTAKKTATSGKLKVRDDESPWTSKELAAVRAELEHDVERLTTELNGFESDIAGLIKDSGDGAGDDQADAGAKTFEREHEYSLAQNSRDLLEQSVHALERIDDGTYGVCENCGNAIGKLRLQAFPRATLCLTCKAKQERR</sequence>
<evidence type="ECO:0000256" key="1">
    <source>
        <dbReference type="ARBA" id="ARBA00022723"/>
    </source>
</evidence>
<reference evidence="9" key="1">
    <citation type="journal article" date="2019" name="Int. J. Syst. Evol. Microbiol.">
        <title>The Global Catalogue of Microorganisms (GCM) 10K type strain sequencing project: providing services to taxonomists for standard genome sequencing and annotation.</title>
        <authorList>
            <consortium name="The Broad Institute Genomics Platform"/>
            <consortium name="The Broad Institute Genome Sequencing Center for Infectious Disease"/>
            <person name="Wu L."/>
            <person name="Ma J."/>
        </authorList>
    </citation>
    <scope>NUCLEOTIDE SEQUENCE [LARGE SCALE GENOMIC DNA]</scope>
    <source>
        <strain evidence="9">CCUG 58127</strain>
    </source>
</reference>
<accession>A0ABW2AGV8</accession>
<feature type="zinc finger region" description="dksA C4-type" evidence="4">
    <location>
        <begin position="274"/>
        <end position="298"/>
    </location>
</feature>
<dbReference type="PROSITE" id="PS01102">
    <property type="entry name" value="ZF_DKSA_1"/>
    <property type="match status" value="1"/>
</dbReference>
<proteinExistence type="predicted"/>